<protein>
    <submittedName>
        <fullName evidence="10">Dihydroxy-acid dehydratase</fullName>
    </submittedName>
</protein>
<accession>A0A1M6MQL3</accession>
<dbReference type="InterPro" id="IPR042096">
    <property type="entry name" value="Dihydro-acid_dehy_C"/>
</dbReference>
<proteinExistence type="inferred from homology"/>
<gene>
    <name evidence="10" type="ORF">SAMN02745751_03556</name>
</gene>
<keyword evidence="2" id="KW-0001">2Fe-2S</keyword>
<dbReference type="RefSeq" id="WP_073050964.1">
    <property type="nucleotide sequence ID" value="NZ_FQZL01000047.1"/>
</dbReference>
<dbReference type="AlphaFoldDB" id="A0A1M6MQL3"/>
<comment type="similarity">
    <text evidence="1">Belongs to the IlvD/Edd family.</text>
</comment>
<keyword evidence="7" id="KW-0100">Branched-chain amino acid biosynthesis</keyword>
<evidence type="ECO:0000256" key="6">
    <source>
        <dbReference type="ARBA" id="ARBA00023239"/>
    </source>
</evidence>
<dbReference type="InterPro" id="IPR037237">
    <property type="entry name" value="IlvD/EDD_N"/>
</dbReference>
<dbReference type="OrthoDB" id="9807077at2"/>
<keyword evidence="3" id="KW-0479">Metal-binding</keyword>
<keyword evidence="7" id="KW-0028">Amino-acid biosynthesis</keyword>
<organism evidence="10 11">
    <name type="scientific">Dethiosulfatibacter aminovorans DSM 17477</name>
    <dbReference type="NCBI Taxonomy" id="1121476"/>
    <lineage>
        <taxon>Bacteria</taxon>
        <taxon>Bacillati</taxon>
        <taxon>Bacillota</taxon>
        <taxon>Tissierellia</taxon>
        <taxon>Dethiosulfatibacter</taxon>
    </lineage>
</organism>
<evidence type="ECO:0000313" key="10">
    <source>
        <dbReference type="EMBL" id="SHJ85761.1"/>
    </source>
</evidence>
<keyword evidence="11" id="KW-1185">Reference proteome</keyword>
<dbReference type="GO" id="GO:0051537">
    <property type="term" value="F:2 iron, 2 sulfur cluster binding"/>
    <property type="evidence" value="ECO:0007669"/>
    <property type="project" value="UniProtKB-KW"/>
</dbReference>
<evidence type="ECO:0000313" key="11">
    <source>
        <dbReference type="Proteomes" id="UP000184052"/>
    </source>
</evidence>
<dbReference type="PANTHER" id="PTHR43661:SF3">
    <property type="entry name" value="D-XYLONATE DEHYDRATASE YAGF-RELATED"/>
    <property type="match status" value="1"/>
</dbReference>
<dbReference type="InterPro" id="IPR056740">
    <property type="entry name" value="ILV_EDD_C"/>
</dbReference>
<name>A0A1M6MQL3_9FIRM</name>
<sequence length="555" mass="59620">MDKTRSYWNGKKAVHRRTMMKGAGYCDSDIRKKPHIGVANTFMEGSPGTAHLRTITEKVKQGIWEAGGIPVEFGVPATCGNVANGAEELKYEQAARDIVAASIEFVSKVHNFDGLVTVASCDNIIAGCYLGMARLDIPTLCVTGGSMTAGRYKGEKMVQAQLDVAALSGESEAVLTEMEECVCPSFGACPSMGTANTMQMTGEILNLVLPGTGTIPAIDNVKLRKSREAGKAIVEMTIADRKPSDLITKETLFNAIAFAMATAASTNIVLHLIAIANELGIKITLDDFDSYADRLPCIVGVIPSGPYTVVDFHYAGGPLTVMKMIESELYTDVPTMDGRTWKDLLANIEAKSSDVIRTLDNPLFNEPGLKILKGNLSPTGSIVRPTGVPAEMKQFTGKARVFSSDLDSYDAIERDEIKAGDVIVIRYEGCVGAPGMTELMVTTDALIAKDLHKSVGLISDARFSGFNYGAIVGHVTPEAARGGLIALIEEGDMISVDTVKGTINLDVAEDVIEERRKNWVCPPPKVSSGLLDIYARHCRPADEGGAMQPWDIDFK</sequence>
<dbReference type="Pfam" id="PF00920">
    <property type="entry name" value="ILVD_EDD_N"/>
    <property type="match status" value="1"/>
</dbReference>
<evidence type="ECO:0000256" key="2">
    <source>
        <dbReference type="ARBA" id="ARBA00022714"/>
    </source>
</evidence>
<dbReference type="Proteomes" id="UP000184052">
    <property type="component" value="Unassembled WGS sequence"/>
</dbReference>
<dbReference type="Gene3D" id="3.50.30.80">
    <property type="entry name" value="IlvD/EDD C-terminal domain-like"/>
    <property type="match status" value="1"/>
</dbReference>
<dbReference type="GO" id="GO:0009082">
    <property type="term" value="P:branched-chain amino acid biosynthetic process"/>
    <property type="evidence" value="ECO:0007669"/>
    <property type="project" value="UniProtKB-KW"/>
</dbReference>
<dbReference type="GO" id="GO:0016836">
    <property type="term" value="F:hydro-lyase activity"/>
    <property type="evidence" value="ECO:0007669"/>
    <property type="project" value="UniProtKB-ARBA"/>
</dbReference>
<dbReference type="SUPFAM" id="SSF143975">
    <property type="entry name" value="IlvD/EDD N-terminal domain-like"/>
    <property type="match status" value="1"/>
</dbReference>
<evidence type="ECO:0000256" key="1">
    <source>
        <dbReference type="ARBA" id="ARBA00006486"/>
    </source>
</evidence>
<dbReference type="EMBL" id="FQZL01000047">
    <property type="protein sequence ID" value="SHJ85761.1"/>
    <property type="molecule type" value="Genomic_DNA"/>
</dbReference>
<evidence type="ECO:0000256" key="4">
    <source>
        <dbReference type="ARBA" id="ARBA00023004"/>
    </source>
</evidence>
<keyword evidence="6" id="KW-0456">Lyase</keyword>
<dbReference type="GO" id="GO:0005829">
    <property type="term" value="C:cytosol"/>
    <property type="evidence" value="ECO:0007669"/>
    <property type="project" value="TreeGrafter"/>
</dbReference>
<dbReference type="GO" id="GO:0046872">
    <property type="term" value="F:metal ion binding"/>
    <property type="evidence" value="ECO:0007669"/>
    <property type="project" value="UniProtKB-KW"/>
</dbReference>
<evidence type="ECO:0000259" key="8">
    <source>
        <dbReference type="Pfam" id="PF00920"/>
    </source>
</evidence>
<dbReference type="FunFam" id="3.50.30.80:FF:000001">
    <property type="entry name" value="Dihydroxy-acid dehydratase"/>
    <property type="match status" value="1"/>
</dbReference>
<dbReference type="InterPro" id="IPR000581">
    <property type="entry name" value="ILV_EDD_N"/>
</dbReference>
<feature type="domain" description="Dihydroxy-acid/6-phosphogluconate dehydratase N-terminal" evidence="8">
    <location>
        <begin position="33"/>
        <end position="343"/>
    </location>
</feature>
<evidence type="ECO:0000256" key="7">
    <source>
        <dbReference type="ARBA" id="ARBA00023304"/>
    </source>
</evidence>
<dbReference type="SUPFAM" id="SSF52016">
    <property type="entry name" value="LeuD/IlvD-like"/>
    <property type="match status" value="1"/>
</dbReference>
<evidence type="ECO:0000256" key="5">
    <source>
        <dbReference type="ARBA" id="ARBA00023014"/>
    </source>
</evidence>
<evidence type="ECO:0000256" key="3">
    <source>
        <dbReference type="ARBA" id="ARBA00022723"/>
    </source>
</evidence>
<keyword evidence="5" id="KW-0411">Iron-sulfur</keyword>
<feature type="domain" description="Dihydroxy-acid/6-phosphogluconate dehydratase C-terminal" evidence="9">
    <location>
        <begin position="354"/>
        <end position="544"/>
    </location>
</feature>
<dbReference type="PANTHER" id="PTHR43661">
    <property type="entry name" value="D-XYLONATE DEHYDRATASE"/>
    <property type="match status" value="1"/>
</dbReference>
<evidence type="ECO:0000259" key="9">
    <source>
        <dbReference type="Pfam" id="PF24877"/>
    </source>
</evidence>
<dbReference type="Pfam" id="PF24877">
    <property type="entry name" value="ILV_EDD_C"/>
    <property type="match status" value="1"/>
</dbReference>
<keyword evidence="4" id="KW-0408">Iron</keyword>
<dbReference type="STRING" id="1121476.SAMN02745751_03556"/>
<reference evidence="10 11" key="1">
    <citation type="submission" date="2016-11" db="EMBL/GenBank/DDBJ databases">
        <authorList>
            <person name="Jaros S."/>
            <person name="Januszkiewicz K."/>
            <person name="Wedrychowicz H."/>
        </authorList>
    </citation>
    <scope>NUCLEOTIDE SEQUENCE [LARGE SCALE GENOMIC DNA]</scope>
    <source>
        <strain evidence="10 11">DSM 17477</strain>
    </source>
</reference>